<feature type="domain" description="DUF6535" evidence="2">
    <location>
        <begin position="32"/>
        <end position="194"/>
    </location>
</feature>
<keyword evidence="1" id="KW-1133">Transmembrane helix</keyword>
<dbReference type="Pfam" id="PF20153">
    <property type="entry name" value="DUF6535"/>
    <property type="match status" value="1"/>
</dbReference>
<feature type="transmembrane region" description="Helical" evidence="1">
    <location>
        <begin position="125"/>
        <end position="150"/>
    </location>
</feature>
<dbReference type="Proteomes" id="UP000053263">
    <property type="component" value="Unassembled WGS sequence"/>
</dbReference>
<dbReference type="HOGENOM" id="CLU_018688_1_2_1"/>
<reference evidence="3 4" key="1">
    <citation type="submission" date="2014-06" db="EMBL/GenBank/DDBJ databases">
        <title>Evolutionary Origins and Diversification of the Mycorrhizal Mutualists.</title>
        <authorList>
            <consortium name="DOE Joint Genome Institute"/>
            <consortium name="Mycorrhizal Genomics Consortium"/>
            <person name="Kohler A."/>
            <person name="Kuo A."/>
            <person name="Nagy L.G."/>
            <person name="Floudas D."/>
            <person name="Copeland A."/>
            <person name="Barry K.W."/>
            <person name="Cichocki N."/>
            <person name="Veneault-Fourrey C."/>
            <person name="LaButti K."/>
            <person name="Lindquist E.A."/>
            <person name="Lipzen A."/>
            <person name="Lundell T."/>
            <person name="Morin E."/>
            <person name="Murat C."/>
            <person name="Riley R."/>
            <person name="Ohm R."/>
            <person name="Sun H."/>
            <person name="Tunlid A."/>
            <person name="Henrissat B."/>
            <person name="Grigoriev I.V."/>
            <person name="Hibbett D.S."/>
            <person name="Martin F."/>
        </authorList>
    </citation>
    <scope>NUCLEOTIDE SEQUENCE [LARGE SCALE GENOMIC DNA]</scope>
    <source>
        <strain evidence="3 4">FD-325 SS-3</strain>
    </source>
</reference>
<feature type="transmembrane region" description="Helical" evidence="1">
    <location>
        <begin position="56"/>
        <end position="76"/>
    </location>
</feature>
<feature type="non-terminal residue" evidence="3">
    <location>
        <position position="194"/>
    </location>
</feature>
<evidence type="ECO:0000313" key="3">
    <source>
        <dbReference type="EMBL" id="KII84758.1"/>
    </source>
</evidence>
<accession>A0A0C9T962</accession>
<proteinExistence type="predicted"/>
<gene>
    <name evidence="3" type="ORF">PLICRDRAFT_117235</name>
</gene>
<evidence type="ECO:0000313" key="4">
    <source>
        <dbReference type="Proteomes" id="UP000053263"/>
    </source>
</evidence>
<organism evidence="3 4">
    <name type="scientific">Plicaturopsis crispa FD-325 SS-3</name>
    <dbReference type="NCBI Taxonomy" id="944288"/>
    <lineage>
        <taxon>Eukaryota</taxon>
        <taxon>Fungi</taxon>
        <taxon>Dikarya</taxon>
        <taxon>Basidiomycota</taxon>
        <taxon>Agaricomycotina</taxon>
        <taxon>Agaricomycetes</taxon>
        <taxon>Agaricomycetidae</taxon>
        <taxon>Amylocorticiales</taxon>
        <taxon>Amylocorticiaceae</taxon>
        <taxon>Plicatura</taxon>
        <taxon>Plicaturopsis crispa</taxon>
    </lineage>
</organism>
<name>A0A0C9T962_PLICR</name>
<evidence type="ECO:0000256" key="1">
    <source>
        <dbReference type="SAM" id="Phobius"/>
    </source>
</evidence>
<dbReference type="OrthoDB" id="3219854at2759"/>
<dbReference type="InterPro" id="IPR045338">
    <property type="entry name" value="DUF6535"/>
</dbReference>
<sequence length="194" mass="21666">MPNYILKESIVIPGRPGTERTVPDVKADAPIWTTYVQEASEQDKDQIEKWDKNMDVILVFAGLFSAILTAFIIEFYKLLQQDPQDTTNALLQNVTATLQAILQNPDGGGTVPIINDSTAFQVSTLVLWVNGLWFSSLACSLGAAMAAMVVKQWIQFYSPAKNSGNAHDNAQRRQYQYNALHQWRVPDIINVLPL</sequence>
<protein>
    <recommendedName>
        <fullName evidence="2">DUF6535 domain-containing protein</fullName>
    </recommendedName>
</protein>
<keyword evidence="1" id="KW-0472">Membrane</keyword>
<evidence type="ECO:0000259" key="2">
    <source>
        <dbReference type="Pfam" id="PF20153"/>
    </source>
</evidence>
<keyword evidence="4" id="KW-1185">Reference proteome</keyword>
<dbReference type="AlphaFoldDB" id="A0A0C9T962"/>
<dbReference type="EMBL" id="KN832569">
    <property type="protein sequence ID" value="KII84758.1"/>
    <property type="molecule type" value="Genomic_DNA"/>
</dbReference>
<keyword evidence="1" id="KW-0812">Transmembrane</keyword>